<dbReference type="InterPro" id="IPR003018">
    <property type="entry name" value="GAF"/>
</dbReference>
<dbReference type="Gene3D" id="3.40.50.1110">
    <property type="entry name" value="SGNH hydrolase"/>
    <property type="match status" value="1"/>
</dbReference>
<dbReference type="SUPFAM" id="SSF52266">
    <property type="entry name" value="SGNH hydrolase"/>
    <property type="match status" value="1"/>
</dbReference>
<reference evidence="2 3" key="1">
    <citation type="submission" date="2019-03" db="EMBL/GenBank/DDBJ databases">
        <title>Genomics of glacier-inhabiting Cryobacterium strains.</title>
        <authorList>
            <person name="Liu Q."/>
            <person name="Xin Y.-H."/>
        </authorList>
    </citation>
    <scope>NUCLEOTIDE SEQUENCE [LARGE SCALE GENOMIC DNA]</scope>
    <source>
        <strain evidence="2 3">RHLS22-1</strain>
    </source>
</reference>
<dbReference type="Pfam" id="PF01590">
    <property type="entry name" value="GAF"/>
    <property type="match status" value="1"/>
</dbReference>
<name>A0A4R8W2S7_9MICO</name>
<comment type="caution">
    <text evidence="2">The sequence shown here is derived from an EMBL/GenBank/DDBJ whole genome shotgun (WGS) entry which is preliminary data.</text>
</comment>
<dbReference type="OrthoDB" id="9151676at2"/>
<accession>A0A4R8W2S7</accession>
<keyword evidence="3" id="KW-1185">Reference proteome</keyword>
<sequence length="443" mass="47661">MRMMRTSCMQCLRAAVRYQRLELEGHVREVLRRAMVPAMLAWLTTLDRQFRGIPLPADAPQAHSPGVDSDRILIVGGGPAIGWGVLSHTIALPGALARALTARTGRGADVDVIARSSMTPRSAPEHIDFANLWRYDAVVLTLGIADAGRLTSTRAWRRDLSSLVEQIQRSSSLGTEVFLAGIVPLATMPVFSGPFGALAGAQALELNAASVDVCAGVKRLTFVSLPGTPVGASGRFRSASDYDIWADVLAERMAGSLEPQGRADGVTEPEVQGRTPEEIEDARHRALMALNLLDTAPEERFDRIVALASSSLGASAAAFTVLDGERQWHKSMVGLAVSEIPRSTSFCTVTVLEPAALVVPDALLDERFRENPLVVSGPKLRFYAGFPIESPSGERIGALCVYDQNPRPREGVDVVLLRELALLLQNELWQSAGALDRAGTLAE</sequence>
<dbReference type="SMART" id="SM00065">
    <property type="entry name" value="GAF"/>
    <property type="match status" value="1"/>
</dbReference>
<evidence type="ECO:0000313" key="2">
    <source>
        <dbReference type="EMBL" id="TFC01135.1"/>
    </source>
</evidence>
<gene>
    <name evidence="2" type="ORF">E3O42_11825</name>
</gene>
<dbReference type="Gene3D" id="3.30.450.40">
    <property type="match status" value="1"/>
</dbReference>
<dbReference type="SUPFAM" id="SSF55781">
    <property type="entry name" value="GAF domain-like"/>
    <property type="match status" value="1"/>
</dbReference>
<dbReference type="InterPro" id="IPR036514">
    <property type="entry name" value="SGNH_hydro_sf"/>
</dbReference>
<feature type="domain" description="GAF" evidence="1">
    <location>
        <begin position="296"/>
        <end position="439"/>
    </location>
</feature>
<dbReference type="Pfam" id="PF13472">
    <property type="entry name" value="Lipase_GDSL_2"/>
    <property type="match status" value="1"/>
</dbReference>
<dbReference type="PANTHER" id="PTHR43102">
    <property type="entry name" value="SLR1143 PROTEIN"/>
    <property type="match status" value="1"/>
</dbReference>
<dbReference type="CDD" id="cd01836">
    <property type="entry name" value="FeeA_FeeB_like"/>
    <property type="match status" value="1"/>
</dbReference>
<dbReference type="EMBL" id="SOFL01000036">
    <property type="protein sequence ID" value="TFC01135.1"/>
    <property type="molecule type" value="Genomic_DNA"/>
</dbReference>
<dbReference type="Proteomes" id="UP000297907">
    <property type="component" value="Unassembled WGS sequence"/>
</dbReference>
<dbReference type="PANTHER" id="PTHR43102:SF2">
    <property type="entry name" value="GAF DOMAIN-CONTAINING PROTEIN"/>
    <property type="match status" value="1"/>
</dbReference>
<dbReference type="InterPro" id="IPR029016">
    <property type="entry name" value="GAF-like_dom_sf"/>
</dbReference>
<organism evidence="2 3">
    <name type="scientific">Cryobacterium adonitolivorans</name>
    <dbReference type="NCBI Taxonomy" id="1259189"/>
    <lineage>
        <taxon>Bacteria</taxon>
        <taxon>Bacillati</taxon>
        <taxon>Actinomycetota</taxon>
        <taxon>Actinomycetes</taxon>
        <taxon>Micrococcales</taxon>
        <taxon>Microbacteriaceae</taxon>
        <taxon>Cryobacterium</taxon>
    </lineage>
</organism>
<dbReference type="AlphaFoldDB" id="A0A4R8W2S7"/>
<evidence type="ECO:0000313" key="3">
    <source>
        <dbReference type="Proteomes" id="UP000297907"/>
    </source>
</evidence>
<protein>
    <submittedName>
        <fullName evidence="2">GAF domain-containing protein</fullName>
    </submittedName>
</protein>
<proteinExistence type="predicted"/>
<dbReference type="InterPro" id="IPR013830">
    <property type="entry name" value="SGNH_hydro"/>
</dbReference>
<evidence type="ECO:0000259" key="1">
    <source>
        <dbReference type="SMART" id="SM00065"/>
    </source>
</evidence>